<dbReference type="EMBL" id="CP048685">
    <property type="protein sequence ID" value="QPJ60731.1"/>
    <property type="molecule type" value="Genomic_DNA"/>
</dbReference>
<dbReference type="Gene3D" id="3.90.1150.140">
    <property type="match status" value="1"/>
</dbReference>
<proteinExistence type="predicted"/>
<dbReference type="GO" id="GO:0033922">
    <property type="term" value="F:peptidoglycan beta-N-acetylmuramidase activity"/>
    <property type="evidence" value="ECO:0007669"/>
    <property type="project" value="InterPro"/>
</dbReference>
<sequence>MPQVKTGLEQLLARPDQYLKNKRFGLLANQTSVTPDLTPSTRLLYDLPIGELVKLFAPEHGFYGVAQDMEHVTHETDPATGLSIFSLYGEDEGSLTPDAALFDGLDAVIYDIQDIGSRYYTFVYTLANCMQTAGKAGVEVIVLDRPNPINGIQLEGNIVQDGFFSFVGQYPLLTRHGMTAGELAVMFRDHFKIDCELTILQMEGWQRSMWFDETGLPWVFPSPNMPTLDTATVYPGMCLFEGTLLSEGRGTTKPFEQIGAPGIDGFTLAETLNKVDLPGIKFQPCKFKPKFQKHGGLVCSGVFLHVTDRNKFQPWVTGLVMIETFARLFPEEFKWRTERYEYVTDRPAIDLLYGNSGFREWIDNGQPLDSNPNQHDEAEIKIFKDHREQSLLYQVVRP</sequence>
<dbReference type="PANTHER" id="PTHR42915:SF1">
    <property type="entry name" value="PEPTIDOGLYCAN BETA-N-ACETYLMURAMIDASE NAMZ"/>
    <property type="match status" value="1"/>
</dbReference>
<dbReference type="AlphaFoldDB" id="A0A7T0BTM7"/>
<evidence type="ECO:0000259" key="2">
    <source>
        <dbReference type="Pfam" id="PF20732"/>
    </source>
</evidence>
<dbReference type="PIRSF" id="PIRSF016719">
    <property type="entry name" value="UCP016719"/>
    <property type="match status" value="1"/>
</dbReference>
<dbReference type="InterPro" id="IPR048503">
    <property type="entry name" value="NamZ_C"/>
</dbReference>
<feature type="domain" description="Peptidoglycan beta-N-acetylmuramidase NamZ N-terminal" evidence="1">
    <location>
        <begin position="25"/>
        <end position="228"/>
    </location>
</feature>
<gene>
    <name evidence="3" type="ORF">G3M70_02035</name>
</gene>
<protein>
    <submittedName>
        <fullName evidence="3">DUF1343 domain-containing protein</fullName>
    </submittedName>
</protein>
<dbReference type="PANTHER" id="PTHR42915">
    <property type="entry name" value="HYPOTHETICAL 460 KDA PROTEIN IN FEUA-SIGW INTERGENIC REGION [PRECURSOR]"/>
    <property type="match status" value="1"/>
</dbReference>
<dbReference type="Proteomes" id="UP000594688">
    <property type="component" value="Chromosome"/>
</dbReference>
<dbReference type="InterPro" id="IPR048502">
    <property type="entry name" value="NamZ_N"/>
</dbReference>
<evidence type="ECO:0000313" key="4">
    <source>
        <dbReference type="Proteomes" id="UP000594688"/>
    </source>
</evidence>
<reference evidence="3 4" key="1">
    <citation type="submission" date="2020-02" db="EMBL/GenBank/DDBJ databases">
        <title>Genomic and physiological characterization of two novel Nitrospinaceae genera.</title>
        <authorList>
            <person name="Mueller A.J."/>
            <person name="Jung M.-Y."/>
            <person name="Strachan C.R."/>
            <person name="Herbold C.W."/>
            <person name="Kirkegaard R.H."/>
            <person name="Daims H."/>
        </authorList>
    </citation>
    <scope>NUCLEOTIDE SEQUENCE [LARGE SCALE GENOMIC DNA]</scope>
    <source>
        <strain evidence="3">EB</strain>
    </source>
</reference>
<organism evidence="3 4">
    <name type="scientific">Candidatus Nitronauta litoralis</name>
    <dbReference type="NCBI Taxonomy" id="2705533"/>
    <lineage>
        <taxon>Bacteria</taxon>
        <taxon>Pseudomonadati</taxon>
        <taxon>Nitrospinota/Tectimicrobiota group</taxon>
        <taxon>Nitrospinota</taxon>
        <taxon>Nitrospinia</taxon>
        <taxon>Nitrospinales</taxon>
        <taxon>Nitrospinaceae</taxon>
        <taxon>Candidatus Nitronauta</taxon>
    </lineage>
</organism>
<name>A0A7T0BTM7_9BACT</name>
<dbReference type="KEGG" id="nli:G3M70_02035"/>
<dbReference type="Gene3D" id="3.40.50.12170">
    <property type="entry name" value="Uncharacterised protein PF07075, DUF1343"/>
    <property type="match status" value="1"/>
</dbReference>
<accession>A0A7T0BTM7</accession>
<evidence type="ECO:0000313" key="3">
    <source>
        <dbReference type="EMBL" id="QPJ60731.1"/>
    </source>
</evidence>
<dbReference type="Pfam" id="PF07075">
    <property type="entry name" value="NamZ_N"/>
    <property type="match status" value="1"/>
</dbReference>
<evidence type="ECO:0000259" key="1">
    <source>
        <dbReference type="Pfam" id="PF07075"/>
    </source>
</evidence>
<feature type="domain" description="Peptidoglycan beta-N-acetylmuramidase NamZ C-terminal" evidence="2">
    <location>
        <begin position="233"/>
        <end position="393"/>
    </location>
</feature>
<dbReference type="Pfam" id="PF20732">
    <property type="entry name" value="NamZ_C"/>
    <property type="match status" value="1"/>
</dbReference>
<dbReference type="InterPro" id="IPR008302">
    <property type="entry name" value="NamZ"/>
</dbReference>